<dbReference type="InterPro" id="IPR029052">
    <property type="entry name" value="Metallo-depent_PP-like"/>
</dbReference>
<dbReference type="EMBL" id="QGGY01000008">
    <property type="protein sequence ID" value="PWJ74770.1"/>
    <property type="molecule type" value="Genomic_DNA"/>
</dbReference>
<dbReference type="RefSeq" id="WP_109627533.1">
    <property type="nucleotide sequence ID" value="NZ_JANKBI010000006.1"/>
</dbReference>
<dbReference type="Pfam" id="PF00149">
    <property type="entry name" value="Metallophos"/>
    <property type="match status" value="1"/>
</dbReference>
<keyword evidence="4" id="KW-1185">Reference proteome</keyword>
<evidence type="ECO:0000313" key="4">
    <source>
        <dbReference type="Proteomes" id="UP000245412"/>
    </source>
</evidence>
<keyword evidence="1" id="KW-1133">Transmembrane helix</keyword>
<keyword evidence="1" id="KW-0472">Membrane</keyword>
<dbReference type="SUPFAM" id="SSF56300">
    <property type="entry name" value="Metallo-dependent phosphatases"/>
    <property type="match status" value="1"/>
</dbReference>
<feature type="domain" description="Calcineurin-like phosphoesterase" evidence="2">
    <location>
        <begin position="159"/>
        <end position="324"/>
    </location>
</feature>
<feature type="transmembrane region" description="Helical" evidence="1">
    <location>
        <begin position="6"/>
        <end position="24"/>
    </location>
</feature>
<dbReference type="GO" id="GO:0016787">
    <property type="term" value="F:hydrolase activity"/>
    <property type="evidence" value="ECO:0007669"/>
    <property type="project" value="InterPro"/>
</dbReference>
<dbReference type="CDD" id="cd07385">
    <property type="entry name" value="MPP_YkuE_C"/>
    <property type="match status" value="1"/>
</dbReference>
<name>A0AB73T2K9_9FIRM</name>
<feature type="transmembrane region" description="Helical" evidence="1">
    <location>
        <begin position="78"/>
        <end position="100"/>
    </location>
</feature>
<comment type="caution">
    <text evidence="3">The sequence shown here is derived from an EMBL/GenBank/DDBJ whole genome shotgun (WGS) entry which is preliminary data.</text>
</comment>
<dbReference type="InterPro" id="IPR004843">
    <property type="entry name" value="Calcineurin-like_PHP"/>
</dbReference>
<organism evidence="3 4">
    <name type="scientific">Murimonas intestini</name>
    <dbReference type="NCBI Taxonomy" id="1337051"/>
    <lineage>
        <taxon>Bacteria</taxon>
        <taxon>Bacillati</taxon>
        <taxon>Bacillota</taxon>
        <taxon>Clostridia</taxon>
        <taxon>Lachnospirales</taxon>
        <taxon>Lachnospiraceae</taxon>
        <taxon>Murimonas</taxon>
    </lineage>
</organism>
<evidence type="ECO:0000256" key="1">
    <source>
        <dbReference type="SAM" id="Phobius"/>
    </source>
</evidence>
<dbReference type="Proteomes" id="UP000245412">
    <property type="component" value="Unassembled WGS sequence"/>
</dbReference>
<sequence length="389" mass="42494">MQIIMIFMAVIFLGGFIGLTVNAGRKLFLWFRPLFTAFNPLVFGIIYGIIMAAVMILFVLSRIPNSRIPRVVFLADHYALGAAVFVIMFVNFADLVLFILRLCRLLPVPLPGGITAAVGTAALVISAVLCVYGGIHASVIQTKNYEVVLQKSEGKTDSMKIALISDLHLGYVVDKKHVEKIVEAVNAAEPDLVCIAGDIFDGDITALDDPLALQELFHKINAPYGVYACLGNHDAGAGYEGMLEFLDKAQIQLLQDEEVLIDDKIILAGRKDSAPIGSQGDRRTELEETGEAENIPRIILDHKPENIGEYDKSTDLILCGHTHKGQFFPVNLINEITLEVNYGYYRKNEESPQVVVTSGIGTWGPPLRVGTDSEVAVIHVTFPDAGGEN</sequence>
<gene>
    <name evidence="3" type="ORF">C7383_108200</name>
</gene>
<accession>A0AB73T2K9</accession>
<dbReference type="PANTHER" id="PTHR31302:SF0">
    <property type="entry name" value="TRANSMEMBRANE PROTEIN WITH METALLOPHOSPHOESTERASE DOMAIN"/>
    <property type="match status" value="1"/>
</dbReference>
<protein>
    <recommendedName>
        <fullName evidence="2">Calcineurin-like phosphoesterase domain-containing protein</fullName>
    </recommendedName>
</protein>
<evidence type="ECO:0000313" key="3">
    <source>
        <dbReference type="EMBL" id="PWJ74770.1"/>
    </source>
</evidence>
<proteinExistence type="predicted"/>
<evidence type="ECO:0000259" key="2">
    <source>
        <dbReference type="Pfam" id="PF00149"/>
    </source>
</evidence>
<dbReference type="Gene3D" id="3.60.21.10">
    <property type="match status" value="1"/>
</dbReference>
<keyword evidence="1" id="KW-0812">Transmembrane</keyword>
<dbReference type="PANTHER" id="PTHR31302">
    <property type="entry name" value="TRANSMEMBRANE PROTEIN WITH METALLOPHOSPHOESTERASE DOMAIN-RELATED"/>
    <property type="match status" value="1"/>
</dbReference>
<feature type="transmembrane region" description="Helical" evidence="1">
    <location>
        <begin position="36"/>
        <end position="58"/>
    </location>
</feature>
<dbReference type="AlphaFoldDB" id="A0AB73T2K9"/>
<reference evidence="3 4" key="1">
    <citation type="submission" date="2018-05" db="EMBL/GenBank/DDBJ databases">
        <authorList>
            <person name="Goeker M."/>
            <person name="Huntemann M."/>
            <person name="Clum A."/>
            <person name="Pillay M."/>
            <person name="Palaniappan K."/>
            <person name="Varghese N."/>
            <person name="Mikhailova N."/>
            <person name="Stamatis D."/>
            <person name="Reddy T."/>
            <person name="Daum C."/>
            <person name="Shapiro N."/>
            <person name="Ivanova N."/>
            <person name="Kyrpides N."/>
            <person name="Woyke T."/>
        </authorList>
    </citation>
    <scope>NUCLEOTIDE SEQUENCE [LARGE SCALE GENOMIC DNA]</scope>
    <source>
        <strain evidence="3 4">DSM 26524</strain>
    </source>
</reference>
<feature type="transmembrane region" description="Helical" evidence="1">
    <location>
        <begin position="112"/>
        <end position="135"/>
    </location>
</feature>
<dbReference type="InterPro" id="IPR051158">
    <property type="entry name" value="Metallophosphoesterase_sf"/>
</dbReference>